<organism evidence="2">
    <name type="scientific">Timspurckia oligopyrenoides</name>
    <dbReference type="NCBI Taxonomy" id="708627"/>
    <lineage>
        <taxon>Eukaryota</taxon>
        <taxon>Rhodophyta</taxon>
        <taxon>Bangiophyceae</taxon>
        <taxon>Porphyridiales</taxon>
        <taxon>Porphyridiaceae</taxon>
        <taxon>Timspurckia</taxon>
    </lineage>
</organism>
<accession>A0A7S0ZBF9</accession>
<feature type="region of interest" description="Disordered" evidence="1">
    <location>
        <begin position="103"/>
        <end position="130"/>
    </location>
</feature>
<dbReference type="EMBL" id="HBFP01001403">
    <property type="protein sequence ID" value="CAD8816633.1"/>
    <property type="molecule type" value="Transcribed_RNA"/>
</dbReference>
<feature type="region of interest" description="Disordered" evidence="1">
    <location>
        <begin position="1"/>
        <end position="59"/>
    </location>
</feature>
<feature type="compositionally biased region" description="Basic and acidic residues" evidence="1">
    <location>
        <begin position="1"/>
        <end position="18"/>
    </location>
</feature>
<proteinExistence type="predicted"/>
<feature type="compositionally biased region" description="Low complexity" evidence="1">
    <location>
        <begin position="47"/>
        <end position="56"/>
    </location>
</feature>
<sequence>MSADDNRKDEESSIDDSKTSGGNSETIVIKLKPLKSINSDEIPEPFSSGDGKSSSEGGEHCENQLLVVRKCVSENNGDVTHCRSVLSELVRCQQKARNERWYRRSLSTKGNPSPYSPSSKDGVEQNNEQPIRKVKIESSEKNETVIIIDPNELFLKFKDSFQRAQQRQINGCLKLLNDLKNPKTYSSIYAFSGRVVNRMHTQFHLLVETIRSIPKGREKP</sequence>
<protein>
    <submittedName>
        <fullName evidence="2">Uncharacterized protein</fullName>
    </submittedName>
</protein>
<dbReference type="AlphaFoldDB" id="A0A7S0ZBF9"/>
<feature type="compositionally biased region" description="Polar residues" evidence="1">
    <location>
        <begin position="105"/>
        <end position="129"/>
    </location>
</feature>
<reference evidence="2" key="1">
    <citation type="submission" date="2021-01" db="EMBL/GenBank/DDBJ databases">
        <authorList>
            <person name="Corre E."/>
            <person name="Pelletier E."/>
            <person name="Niang G."/>
            <person name="Scheremetjew M."/>
            <person name="Finn R."/>
            <person name="Kale V."/>
            <person name="Holt S."/>
            <person name="Cochrane G."/>
            <person name="Meng A."/>
            <person name="Brown T."/>
            <person name="Cohen L."/>
        </authorList>
    </citation>
    <scope>NUCLEOTIDE SEQUENCE</scope>
    <source>
        <strain evidence="2">CCMP3278</strain>
    </source>
</reference>
<gene>
    <name evidence="2" type="ORF">TOLI1172_LOCUS1021</name>
</gene>
<evidence type="ECO:0000256" key="1">
    <source>
        <dbReference type="SAM" id="MobiDB-lite"/>
    </source>
</evidence>
<name>A0A7S0ZBF9_9RHOD</name>
<evidence type="ECO:0000313" key="2">
    <source>
        <dbReference type="EMBL" id="CAD8816633.1"/>
    </source>
</evidence>